<gene>
    <name evidence="1" type="ORF">GCM10011391_03680</name>
</gene>
<dbReference type="Proteomes" id="UP000628775">
    <property type="component" value="Unassembled WGS sequence"/>
</dbReference>
<organism evidence="1 2">
    <name type="scientific">Pullulanibacillus camelliae</name>
    <dbReference type="NCBI Taxonomy" id="1707096"/>
    <lineage>
        <taxon>Bacteria</taxon>
        <taxon>Bacillati</taxon>
        <taxon>Bacillota</taxon>
        <taxon>Bacilli</taxon>
        <taxon>Bacillales</taxon>
        <taxon>Sporolactobacillaceae</taxon>
        <taxon>Pullulanibacillus</taxon>
    </lineage>
</organism>
<evidence type="ECO:0000313" key="1">
    <source>
        <dbReference type="EMBL" id="GGE28391.1"/>
    </source>
</evidence>
<comment type="caution">
    <text evidence="1">The sequence shown here is derived from an EMBL/GenBank/DDBJ whole genome shotgun (WGS) entry which is preliminary data.</text>
</comment>
<accession>A0A8J2VKI0</accession>
<protein>
    <submittedName>
        <fullName evidence="1">Uncharacterized protein</fullName>
    </submittedName>
</protein>
<keyword evidence="2" id="KW-1185">Reference proteome</keyword>
<dbReference type="EMBL" id="BMIR01000001">
    <property type="protein sequence ID" value="GGE28391.1"/>
    <property type="molecule type" value="Genomic_DNA"/>
</dbReference>
<reference evidence="1" key="1">
    <citation type="journal article" date="2014" name="Int. J. Syst. Evol. Microbiol.">
        <title>Complete genome sequence of Corynebacterium casei LMG S-19264T (=DSM 44701T), isolated from a smear-ripened cheese.</title>
        <authorList>
            <consortium name="US DOE Joint Genome Institute (JGI-PGF)"/>
            <person name="Walter F."/>
            <person name="Albersmeier A."/>
            <person name="Kalinowski J."/>
            <person name="Ruckert C."/>
        </authorList>
    </citation>
    <scope>NUCLEOTIDE SEQUENCE</scope>
    <source>
        <strain evidence="1">CGMCC 1.15371</strain>
    </source>
</reference>
<proteinExistence type="predicted"/>
<name>A0A8J2VKI0_9BACL</name>
<reference evidence="1" key="2">
    <citation type="submission" date="2020-09" db="EMBL/GenBank/DDBJ databases">
        <authorList>
            <person name="Sun Q."/>
            <person name="Zhou Y."/>
        </authorList>
    </citation>
    <scope>NUCLEOTIDE SEQUENCE</scope>
    <source>
        <strain evidence="1">CGMCC 1.15371</strain>
    </source>
</reference>
<evidence type="ECO:0000313" key="2">
    <source>
        <dbReference type="Proteomes" id="UP000628775"/>
    </source>
</evidence>
<sequence>MKFFDQFCVKMTSSYIIYRSVVSIMTGSNNQGKSQQQDN</sequence>
<dbReference type="AlphaFoldDB" id="A0A8J2VKI0"/>